<dbReference type="InterPro" id="IPR003423">
    <property type="entry name" value="OMP_efflux"/>
</dbReference>
<dbReference type="Proteomes" id="UP001157911">
    <property type="component" value="Unassembled WGS sequence"/>
</dbReference>
<keyword evidence="7" id="KW-0998">Cell outer membrane</keyword>
<evidence type="ECO:0000256" key="2">
    <source>
        <dbReference type="ARBA" id="ARBA00007613"/>
    </source>
</evidence>
<dbReference type="EMBL" id="FXUB01000001">
    <property type="protein sequence ID" value="SMP08154.1"/>
    <property type="molecule type" value="Genomic_DNA"/>
</dbReference>
<keyword evidence="9" id="KW-0732">Signal</keyword>
<keyword evidence="6" id="KW-0472">Membrane</keyword>
<comment type="subcellular location">
    <subcellularLocation>
        <location evidence="1">Cell outer membrane</location>
    </subcellularLocation>
</comment>
<evidence type="ECO:0000313" key="11">
    <source>
        <dbReference type="Proteomes" id="UP001157911"/>
    </source>
</evidence>
<feature type="chain" id="PRO_5047546944" evidence="9">
    <location>
        <begin position="21"/>
        <end position="443"/>
    </location>
</feature>
<feature type="coiled-coil region" evidence="8">
    <location>
        <begin position="162"/>
        <end position="220"/>
    </location>
</feature>
<keyword evidence="4" id="KW-1134">Transmembrane beta strand</keyword>
<keyword evidence="11" id="KW-1185">Reference proteome</keyword>
<evidence type="ECO:0000256" key="8">
    <source>
        <dbReference type="SAM" id="Coils"/>
    </source>
</evidence>
<evidence type="ECO:0000256" key="6">
    <source>
        <dbReference type="ARBA" id="ARBA00023136"/>
    </source>
</evidence>
<keyword evidence="3" id="KW-0813">Transport</keyword>
<dbReference type="PIRSF" id="PIRSF001892">
    <property type="entry name" value="CyaE"/>
    <property type="match status" value="1"/>
</dbReference>
<organism evidence="10 11">
    <name type="scientific">Desulfurobacterium pacificum</name>
    <dbReference type="NCBI Taxonomy" id="240166"/>
    <lineage>
        <taxon>Bacteria</taxon>
        <taxon>Pseudomonadati</taxon>
        <taxon>Aquificota</taxon>
        <taxon>Aquificia</taxon>
        <taxon>Desulfurobacteriales</taxon>
        <taxon>Desulfurobacteriaceae</taxon>
        <taxon>Desulfurobacterium</taxon>
    </lineage>
</organism>
<evidence type="ECO:0000256" key="3">
    <source>
        <dbReference type="ARBA" id="ARBA00022448"/>
    </source>
</evidence>
<comment type="similarity">
    <text evidence="2">Belongs to the outer membrane factor (OMF) (TC 1.B.17) family.</text>
</comment>
<dbReference type="InterPro" id="IPR051906">
    <property type="entry name" value="TolC-like"/>
</dbReference>
<keyword evidence="5" id="KW-0812">Transmembrane</keyword>
<dbReference type="Gene3D" id="1.20.1600.10">
    <property type="entry name" value="Outer membrane efflux proteins (OEP)"/>
    <property type="match status" value="1"/>
</dbReference>
<name>A0ABY1NF87_9BACT</name>
<protein>
    <submittedName>
        <fullName evidence="10">Outer membrane protein TolC</fullName>
    </submittedName>
</protein>
<dbReference type="PANTHER" id="PTHR30026">
    <property type="entry name" value="OUTER MEMBRANE PROTEIN TOLC"/>
    <property type="match status" value="1"/>
</dbReference>
<dbReference type="SUPFAM" id="SSF56954">
    <property type="entry name" value="Outer membrane efflux proteins (OEP)"/>
    <property type="match status" value="1"/>
</dbReference>
<dbReference type="InterPro" id="IPR028351">
    <property type="entry name" value="CyaE"/>
</dbReference>
<sequence>MKKFLTSTLLLFLITSTSYGLTLQEAVKTALKENNYLKAQEISVKEKEINLKISKARLLPSFSLYTDYNKTTDPPYAIMNRMEVQKLDMFNTNFNDPGKSQLFRTGINAFLPIWLGGKLRIGIDISKKDLKAEKTKLSKSKQEIIYQVVKAYYQVLTAKSYVETAKLAVRDAQKHVKDAETAYKAGLTVKSDVLRAKVYLEQAEENLVKAKSNYEIAKRALLTAMGLMPLNSINIDGELTYKKFNFNLQKLIKTALKNRPELKELSIREKQSNDVEKLAKSDFLPSIVAYGDYFMASDAEPLDKDNSSWTFGLKASVKLFDGGIRFREVEKARLMKLKIKENRERAEKGIAFEVSRAYYNFLQAEKRVELSAAAIKSAEESLRIMEKRYKNGLATITELLDTQTALNQARSNYVAALSAYRMAVADVYYTTGTIDKHYSELAE</sequence>
<evidence type="ECO:0000256" key="7">
    <source>
        <dbReference type="ARBA" id="ARBA00023237"/>
    </source>
</evidence>
<dbReference type="RefSeq" id="WP_283400084.1">
    <property type="nucleotide sequence ID" value="NZ_FXUB01000001.1"/>
</dbReference>
<dbReference type="PANTHER" id="PTHR30026:SF21">
    <property type="entry name" value="SLR1270 PROTEIN"/>
    <property type="match status" value="1"/>
</dbReference>
<proteinExistence type="inferred from homology"/>
<evidence type="ECO:0000256" key="1">
    <source>
        <dbReference type="ARBA" id="ARBA00004442"/>
    </source>
</evidence>
<evidence type="ECO:0000256" key="4">
    <source>
        <dbReference type="ARBA" id="ARBA00022452"/>
    </source>
</evidence>
<feature type="signal peptide" evidence="9">
    <location>
        <begin position="1"/>
        <end position="20"/>
    </location>
</feature>
<gene>
    <name evidence="10" type="ORF">SAMN06265339_0582</name>
</gene>
<evidence type="ECO:0000256" key="9">
    <source>
        <dbReference type="SAM" id="SignalP"/>
    </source>
</evidence>
<dbReference type="Pfam" id="PF02321">
    <property type="entry name" value="OEP"/>
    <property type="match status" value="2"/>
</dbReference>
<keyword evidence="8" id="KW-0175">Coiled coil</keyword>
<reference evidence="10 11" key="1">
    <citation type="submission" date="2017-05" db="EMBL/GenBank/DDBJ databases">
        <authorList>
            <person name="Varghese N."/>
            <person name="Submissions S."/>
        </authorList>
    </citation>
    <scope>NUCLEOTIDE SEQUENCE [LARGE SCALE GENOMIC DNA]</scope>
    <source>
        <strain evidence="10 11">DSM 15522</strain>
    </source>
</reference>
<accession>A0ABY1NF87</accession>
<evidence type="ECO:0000256" key="5">
    <source>
        <dbReference type="ARBA" id="ARBA00022692"/>
    </source>
</evidence>
<evidence type="ECO:0000313" key="10">
    <source>
        <dbReference type="EMBL" id="SMP08154.1"/>
    </source>
</evidence>
<comment type="caution">
    <text evidence="10">The sequence shown here is derived from an EMBL/GenBank/DDBJ whole genome shotgun (WGS) entry which is preliminary data.</text>
</comment>